<evidence type="ECO:0000313" key="1">
    <source>
        <dbReference type="EMBL" id="QQV89950.1"/>
    </source>
</evidence>
<protein>
    <submittedName>
        <fullName evidence="1">Uncharacterized protein</fullName>
    </submittedName>
</protein>
<gene>
    <name evidence="1" type="ORF">Ingeline1_6</name>
</gene>
<dbReference type="Proteomes" id="UP000693804">
    <property type="component" value="Segment"/>
</dbReference>
<reference evidence="1" key="1">
    <citation type="submission" date="2020-07" db="EMBL/GenBank/DDBJ databases">
        <title>Highly diverse flavobacterial phages as mortality factor during North Sea spring blooms.</title>
        <authorList>
            <person name="Bartlau N."/>
            <person name="Wichels A."/>
            <person name="Krohne G."/>
            <person name="Adriaenssens E.M."/>
            <person name="Heins A."/>
            <person name="Fuchs B.M."/>
            <person name="Amann R."/>
            <person name="Moraru C."/>
        </authorList>
    </citation>
    <scope>NUCLEOTIDE SEQUENCE</scope>
</reference>
<accession>A0A8E5E877</accession>
<name>A0A8E5E877_9CAUD</name>
<dbReference type="EMBL" id="MT732435">
    <property type="protein sequence ID" value="QQV89950.1"/>
    <property type="molecule type" value="Genomic_DNA"/>
</dbReference>
<proteinExistence type="predicted"/>
<sequence length="152" mass="17710">MLSLIDLKIFVENHIAEREYLENFFIVASDDELVRAYKDTVNANLLCSFIVIIPSHDVNLQDEDNRKMLNNLYFMVIKKTDSKASENDRFNIFAHTQQEIKALLIKMVDLHHQYTDNCLFKELDLNGIRINPVQDYAGANGFEIEFSTNTEF</sequence>
<organism evidence="1 2">
    <name type="scientific">Cellulophaga phage Ingeline_1</name>
    <dbReference type="NCBI Taxonomy" id="2745674"/>
    <lineage>
        <taxon>Viruses</taxon>
        <taxon>Duplodnaviria</taxon>
        <taxon>Heunggongvirae</taxon>
        <taxon>Uroviricota</taxon>
        <taxon>Caudoviricetes</taxon>
        <taxon>Duneviridae</taxon>
        <taxon>Ingelinevirus</taxon>
        <taxon>Ingelinevirus ingeline</taxon>
    </lineage>
</organism>
<evidence type="ECO:0000313" key="2">
    <source>
        <dbReference type="Proteomes" id="UP000693804"/>
    </source>
</evidence>
<keyword evidence="2" id="KW-1185">Reference proteome</keyword>